<dbReference type="AlphaFoldDB" id="A0ABD3W1L1"/>
<gene>
    <name evidence="1" type="ORF">ACJMK2_040443</name>
</gene>
<keyword evidence="2" id="KW-1185">Reference proteome</keyword>
<evidence type="ECO:0000313" key="2">
    <source>
        <dbReference type="Proteomes" id="UP001634394"/>
    </source>
</evidence>
<reference evidence="1 2" key="1">
    <citation type="submission" date="2024-11" db="EMBL/GenBank/DDBJ databases">
        <title>Chromosome-level genome assembly of the freshwater bivalve Anodonta woodiana.</title>
        <authorList>
            <person name="Chen X."/>
        </authorList>
    </citation>
    <scope>NUCLEOTIDE SEQUENCE [LARGE SCALE GENOMIC DNA]</scope>
    <source>
        <strain evidence="1">MN2024</strain>
        <tissue evidence="1">Gills</tissue>
    </source>
</reference>
<comment type="caution">
    <text evidence="1">The sequence shown here is derived from an EMBL/GenBank/DDBJ whole genome shotgun (WGS) entry which is preliminary data.</text>
</comment>
<proteinExistence type="predicted"/>
<protein>
    <submittedName>
        <fullName evidence="1">Uncharacterized protein</fullName>
    </submittedName>
</protein>
<name>A0ABD3W1L1_SINWO</name>
<dbReference type="Proteomes" id="UP001634394">
    <property type="component" value="Unassembled WGS sequence"/>
</dbReference>
<dbReference type="EMBL" id="JBJQND010000008">
    <property type="protein sequence ID" value="KAL3867556.1"/>
    <property type="molecule type" value="Genomic_DNA"/>
</dbReference>
<sequence length="214" mass="24783">MALMLAWNIISKLWKGKPTEKSKSTSIDSSWSLEITQSNSVKLNGSLDITQFTSVKSNGSLDITQSTNVKLNTSLAKDPSKYQEKRRCSEDPERQLKKLQEQMWLALEQFETSMEFQALWIAVESELRELDEYGIVPETDMNSAGLDQNNSDHFCKAFADIEDQFKEQRYEIALSRLKACRSVFIDSHLHRVQDIFMEDNFTILKKLFFKSYLD</sequence>
<accession>A0ABD3W1L1</accession>
<organism evidence="1 2">
    <name type="scientific">Sinanodonta woodiana</name>
    <name type="common">Chinese pond mussel</name>
    <name type="synonym">Anodonta woodiana</name>
    <dbReference type="NCBI Taxonomy" id="1069815"/>
    <lineage>
        <taxon>Eukaryota</taxon>
        <taxon>Metazoa</taxon>
        <taxon>Spiralia</taxon>
        <taxon>Lophotrochozoa</taxon>
        <taxon>Mollusca</taxon>
        <taxon>Bivalvia</taxon>
        <taxon>Autobranchia</taxon>
        <taxon>Heteroconchia</taxon>
        <taxon>Palaeoheterodonta</taxon>
        <taxon>Unionida</taxon>
        <taxon>Unionoidea</taxon>
        <taxon>Unionidae</taxon>
        <taxon>Unioninae</taxon>
        <taxon>Sinanodonta</taxon>
    </lineage>
</organism>
<evidence type="ECO:0000313" key="1">
    <source>
        <dbReference type="EMBL" id="KAL3867556.1"/>
    </source>
</evidence>